<sequence>MTKETMATHTKYYSQNLNEMWSPKVYPKYQDAQWSWHHLPFDDNFTSKNVKSNRFMSITKPVEKKSIIEIGSAMGQGYNFLKQSSLIDVSDYTGIEVSNTGYNFCKETYPETNWIQTDFTKYEFERNYDYVLERHAIHHMPDPIAQYQKLLRHVNISMSTTFRGCIEGKTISDLDKGFFRH</sequence>
<protein>
    <recommendedName>
        <fullName evidence="1">Methyltransferase type 11 domain-containing protein</fullName>
    </recommendedName>
</protein>
<proteinExistence type="predicted"/>
<gene>
    <name evidence="2" type="ORF">METZ01_LOCUS471967</name>
</gene>
<dbReference type="AlphaFoldDB" id="A0A383BH24"/>
<dbReference type="InterPro" id="IPR013216">
    <property type="entry name" value="Methyltransf_11"/>
</dbReference>
<dbReference type="Gene3D" id="3.40.50.150">
    <property type="entry name" value="Vaccinia Virus protein VP39"/>
    <property type="match status" value="1"/>
</dbReference>
<dbReference type="SUPFAM" id="SSF53335">
    <property type="entry name" value="S-adenosyl-L-methionine-dependent methyltransferases"/>
    <property type="match status" value="1"/>
</dbReference>
<accession>A0A383BH24</accession>
<feature type="non-terminal residue" evidence="2">
    <location>
        <position position="181"/>
    </location>
</feature>
<reference evidence="2" key="1">
    <citation type="submission" date="2018-05" db="EMBL/GenBank/DDBJ databases">
        <authorList>
            <person name="Lanie J.A."/>
            <person name="Ng W.-L."/>
            <person name="Kazmierczak K.M."/>
            <person name="Andrzejewski T.M."/>
            <person name="Davidsen T.M."/>
            <person name="Wayne K.J."/>
            <person name="Tettelin H."/>
            <person name="Glass J.I."/>
            <person name="Rusch D."/>
            <person name="Podicherti R."/>
            <person name="Tsui H.-C.T."/>
            <person name="Winkler M.E."/>
        </authorList>
    </citation>
    <scope>NUCLEOTIDE SEQUENCE</scope>
</reference>
<dbReference type="Pfam" id="PF08241">
    <property type="entry name" value="Methyltransf_11"/>
    <property type="match status" value="1"/>
</dbReference>
<evidence type="ECO:0000259" key="1">
    <source>
        <dbReference type="Pfam" id="PF08241"/>
    </source>
</evidence>
<dbReference type="GO" id="GO:0008757">
    <property type="term" value="F:S-adenosylmethionine-dependent methyltransferase activity"/>
    <property type="evidence" value="ECO:0007669"/>
    <property type="project" value="InterPro"/>
</dbReference>
<evidence type="ECO:0000313" key="2">
    <source>
        <dbReference type="EMBL" id="SVE19113.1"/>
    </source>
</evidence>
<dbReference type="InterPro" id="IPR029063">
    <property type="entry name" value="SAM-dependent_MTases_sf"/>
</dbReference>
<name>A0A383BH24_9ZZZZ</name>
<dbReference type="EMBL" id="UINC01200296">
    <property type="protein sequence ID" value="SVE19113.1"/>
    <property type="molecule type" value="Genomic_DNA"/>
</dbReference>
<feature type="domain" description="Methyltransferase type 11" evidence="1">
    <location>
        <begin position="69"/>
        <end position="152"/>
    </location>
</feature>
<organism evidence="2">
    <name type="scientific">marine metagenome</name>
    <dbReference type="NCBI Taxonomy" id="408172"/>
    <lineage>
        <taxon>unclassified sequences</taxon>
        <taxon>metagenomes</taxon>
        <taxon>ecological metagenomes</taxon>
    </lineage>
</organism>